<feature type="binding site" evidence="7">
    <location>
        <position position="73"/>
    </location>
    <ligand>
        <name>ATP</name>
        <dbReference type="ChEBI" id="CHEBI:30616"/>
    </ligand>
</feature>
<keyword evidence="4 7" id="KW-0547">Nucleotide-binding</keyword>
<evidence type="ECO:0000256" key="8">
    <source>
        <dbReference type="SAM" id="MobiDB-lite"/>
    </source>
</evidence>
<evidence type="ECO:0000256" key="7">
    <source>
        <dbReference type="PROSITE-ProRule" id="PRU10141"/>
    </source>
</evidence>
<proteinExistence type="predicted"/>
<dbReference type="PROSITE" id="PS00107">
    <property type="entry name" value="PROTEIN_KINASE_ATP"/>
    <property type="match status" value="1"/>
</dbReference>
<dbReference type="CDD" id="cd14014">
    <property type="entry name" value="STKc_PknB_like"/>
    <property type="match status" value="1"/>
</dbReference>
<keyword evidence="5 10" id="KW-0418">Kinase</keyword>
<reference evidence="11" key="1">
    <citation type="journal article" date="2020" name="Syst. Appl. Microbiol.">
        <title>Streptomyces alkaliterrae sp. nov., isolated from an alkaline soil, and emended descriptions of Streptomyces alkaliphilus, Streptomyces calidiresistens and Streptomyces durbertensis.</title>
        <authorList>
            <person name="Swiecimska M."/>
            <person name="Golinska P."/>
            <person name="Nouioui I."/>
            <person name="Wypij M."/>
            <person name="Rai M."/>
            <person name="Sangal V."/>
            <person name="Goodfellow M."/>
        </authorList>
    </citation>
    <scope>NUCLEOTIDE SEQUENCE [LARGE SCALE GENOMIC DNA]</scope>
    <source>
        <strain evidence="11">DSM 104538</strain>
    </source>
</reference>
<protein>
    <recommendedName>
        <fullName evidence="1">non-specific serine/threonine protein kinase</fullName>
        <ecNumber evidence="1">2.7.11.1</ecNumber>
    </recommendedName>
</protein>
<dbReference type="Gene3D" id="3.30.200.20">
    <property type="entry name" value="Phosphorylase Kinase, domain 1"/>
    <property type="match status" value="1"/>
</dbReference>
<dbReference type="PROSITE" id="PS00108">
    <property type="entry name" value="PROTEIN_KINASE_ST"/>
    <property type="match status" value="1"/>
</dbReference>
<dbReference type="PANTHER" id="PTHR43289:SF6">
    <property type="entry name" value="SERINE_THREONINE-PROTEIN KINASE NEKL-3"/>
    <property type="match status" value="1"/>
</dbReference>
<dbReference type="SUPFAM" id="SSF56112">
    <property type="entry name" value="Protein kinase-like (PK-like)"/>
    <property type="match status" value="1"/>
</dbReference>
<dbReference type="InterPro" id="IPR011009">
    <property type="entry name" value="Kinase-like_dom_sf"/>
</dbReference>
<evidence type="ECO:0000313" key="11">
    <source>
        <dbReference type="Proteomes" id="UP000766698"/>
    </source>
</evidence>
<evidence type="ECO:0000256" key="6">
    <source>
        <dbReference type="ARBA" id="ARBA00022840"/>
    </source>
</evidence>
<keyword evidence="3" id="KW-0808">Transferase</keyword>
<sequence>MSNEGDRPVEPTSYGLQPPVANAGHVPTQVSREAADVRRIGGRYRLVGRLGHGGMGTVWRAFDEVVERDVAIKEPRPPEHLDEESRASFFERLRREARAAAKIDHPSVVTVHDVVLDDGRPWIVMELVDGRSLGDVIAEGTLGEPEAARIGLAVLGALDAAHRRGVLHRDVKPDNVLLGAHDRVVLTDFGIARVEGERPLTETGAFVGSPEYVAPERVLGQRPGPASDLWSLGVLLYAAVEGLSPFRRNGTPATLQAVLSAEPPAPSRARGPLGGLIMGLLRKEPSARPPVEEIREVLAEVAAAPARLPQLPGGSAHSNPAHSNLVALLRRSRPARFAAVGGAALVVLALLLALLDPFTAKEPDGWQQRTEKTVAATLEVPADFDRRKGEAEDGRTWLWFTSPDGIYDIQVWLLQEAQEEPLRAAEEHLDGLKENATGNDLKDVSGNSYVKDYGALGGAEVSMTSRPSESDDDAPRDQRLYFFHGGGGDRLWRVQLRFPAEPGAAHDEGRRIYERLIGSFRPEK</sequence>
<comment type="caution">
    <text evidence="10">The sequence shown here is derived from an EMBL/GenBank/DDBJ whole genome shotgun (WGS) entry which is preliminary data.</text>
</comment>
<feature type="region of interest" description="Disordered" evidence="8">
    <location>
        <begin position="1"/>
        <end position="33"/>
    </location>
</feature>
<dbReference type="Proteomes" id="UP000766698">
    <property type="component" value="Unassembled WGS sequence"/>
</dbReference>
<dbReference type="InterPro" id="IPR017441">
    <property type="entry name" value="Protein_kinase_ATP_BS"/>
</dbReference>
<accession>A0ABR6EKS4</accession>
<keyword evidence="6 7" id="KW-0067">ATP-binding</keyword>
<dbReference type="GO" id="GO:0004674">
    <property type="term" value="F:protein serine/threonine kinase activity"/>
    <property type="evidence" value="ECO:0007669"/>
    <property type="project" value="UniProtKB-KW"/>
</dbReference>
<dbReference type="PROSITE" id="PS50011">
    <property type="entry name" value="PROTEIN_KINASE_DOM"/>
    <property type="match status" value="1"/>
</dbReference>
<evidence type="ECO:0000256" key="2">
    <source>
        <dbReference type="ARBA" id="ARBA00022527"/>
    </source>
</evidence>
<organism evidence="10 11">
    <name type="scientific">Streptomyces durbertensis</name>
    <dbReference type="NCBI Taxonomy" id="2448886"/>
    <lineage>
        <taxon>Bacteria</taxon>
        <taxon>Bacillati</taxon>
        <taxon>Actinomycetota</taxon>
        <taxon>Actinomycetes</taxon>
        <taxon>Kitasatosporales</taxon>
        <taxon>Streptomycetaceae</taxon>
        <taxon>Streptomyces</taxon>
    </lineage>
</organism>
<dbReference type="PANTHER" id="PTHR43289">
    <property type="entry name" value="MITOGEN-ACTIVATED PROTEIN KINASE KINASE KINASE 20-RELATED"/>
    <property type="match status" value="1"/>
</dbReference>
<evidence type="ECO:0000256" key="1">
    <source>
        <dbReference type="ARBA" id="ARBA00012513"/>
    </source>
</evidence>
<dbReference type="EMBL" id="WMLF01000369">
    <property type="protein sequence ID" value="MBB1245915.1"/>
    <property type="molecule type" value="Genomic_DNA"/>
</dbReference>
<dbReference type="Gene3D" id="1.10.510.10">
    <property type="entry name" value="Transferase(Phosphotransferase) domain 1"/>
    <property type="match status" value="1"/>
</dbReference>
<gene>
    <name evidence="10" type="ORF">GL263_20520</name>
</gene>
<dbReference type="RefSeq" id="WP_182857202.1">
    <property type="nucleotide sequence ID" value="NZ_WMLF01000369.1"/>
</dbReference>
<dbReference type="SMART" id="SM00220">
    <property type="entry name" value="S_TKc"/>
    <property type="match status" value="1"/>
</dbReference>
<dbReference type="EC" id="2.7.11.1" evidence="1"/>
<name>A0ABR6EKS4_9ACTN</name>
<dbReference type="Pfam" id="PF00069">
    <property type="entry name" value="Pkinase"/>
    <property type="match status" value="1"/>
</dbReference>
<evidence type="ECO:0000313" key="10">
    <source>
        <dbReference type="EMBL" id="MBB1245915.1"/>
    </source>
</evidence>
<keyword evidence="11" id="KW-1185">Reference proteome</keyword>
<dbReference type="InterPro" id="IPR000719">
    <property type="entry name" value="Prot_kinase_dom"/>
</dbReference>
<evidence type="ECO:0000256" key="5">
    <source>
        <dbReference type="ARBA" id="ARBA00022777"/>
    </source>
</evidence>
<dbReference type="InterPro" id="IPR008271">
    <property type="entry name" value="Ser/Thr_kinase_AS"/>
</dbReference>
<keyword evidence="2 10" id="KW-0723">Serine/threonine-protein kinase</keyword>
<feature type="domain" description="Protein kinase" evidence="9">
    <location>
        <begin position="44"/>
        <end position="298"/>
    </location>
</feature>
<evidence type="ECO:0000256" key="4">
    <source>
        <dbReference type="ARBA" id="ARBA00022741"/>
    </source>
</evidence>
<evidence type="ECO:0000259" key="9">
    <source>
        <dbReference type="PROSITE" id="PS50011"/>
    </source>
</evidence>
<evidence type="ECO:0000256" key="3">
    <source>
        <dbReference type="ARBA" id="ARBA00022679"/>
    </source>
</evidence>